<accession>V9DUV1</accession>
<dbReference type="SUPFAM" id="SSF53098">
    <property type="entry name" value="Ribonuclease H-like"/>
    <property type="match status" value="1"/>
</dbReference>
<dbReference type="InterPro" id="IPR036397">
    <property type="entry name" value="RNaseH_sf"/>
</dbReference>
<evidence type="ECO:0000259" key="1">
    <source>
        <dbReference type="PROSITE" id="PS50994"/>
    </source>
</evidence>
<dbReference type="GO" id="GO:0015074">
    <property type="term" value="P:DNA integration"/>
    <property type="evidence" value="ECO:0007669"/>
    <property type="project" value="InterPro"/>
</dbReference>
<feature type="domain" description="Integrase catalytic" evidence="1">
    <location>
        <begin position="26"/>
        <end position="103"/>
    </location>
</feature>
<gene>
    <name evidence="2" type="ORF">F443_23082</name>
</gene>
<dbReference type="EMBL" id="ANIZ01004826">
    <property type="protein sequence ID" value="ETI29802.1"/>
    <property type="molecule type" value="Genomic_DNA"/>
</dbReference>
<proteinExistence type="predicted"/>
<dbReference type="OrthoDB" id="88547at2759"/>
<dbReference type="InterPro" id="IPR001584">
    <property type="entry name" value="Integrase_cat-core"/>
</dbReference>
<dbReference type="Proteomes" id="UP000018721">
    <property type="component" value="Unassembled WGS sequence"/>
</dbReference>
<name>V9DUV1_PHYNI</name>
<dbReference type="AlphaFoldDB" id="V9DUV1"/>
<dbReference type="HOGENOM" id="CLU_2269153_0_0_1"/>
<dbReference type="PROSITE" id="PS50994">
    <property type="entry name" value="INTEGRASE"/>
    <property type="match status" value="1"/>
</dbReference>
<dbReference type="GO" id="GO:0003676">
    <property type="term" value="F:nucleic acid binding"/>
    <property type="evidence" value="ECO:0007669"/>
    <property type="project" value="InterPro"/>
</dbReference>
<comment type="caution">
    <text evidence="2">The sequence shown here is derived from an EMBL/GenBank/DDBJ whole genome shotgun (WGS) entry which is preliminary data.</text>
</comment>
<dbReference type="InterPro" id="IPR012337">
    <property type="entry name" value="RNaseH-like_sf"/>
</dbReference>
<organism evidence="2 3">
    <name type="scientific">Phytophthora nicotianae P1569</name>
    <dbReference type="NCBI Taxonomy" id="1317065"/>
    <lineage>
        <taxon>Eukaryota</taxon>
        <taxon>Sar</taxon>
        <taxon>Stramenopiles</taxon>
        <taxon>Oomycota</taxon>
        <taxon>Peronosporomycetes</taxon>
        <taxon>Peronosporales</taxon>
        <taxon>Peronosporaceae</taxon>
        <taxon>Phytophthora</taxon>
    </lineage>
</organism>
<dbReference type="Gene3D" id="3.30.420.10">
    <property type="entry name" value="Ribonuclease H-like superfamily/Ribonuclease H"/>
    <property type="match status" value="1"/>
</dbReference>
<reference evidence="2 3" key="1">
    <citation type="submission" date="2013-11" db="EMBL/GenBank/DDBJ databases">
        <title>The Genome Sequence of Phytophthora parasitica P1569.</title>
        <authorList>
            <consortium name="The Broad Institute Genomics Platform"/>
            <person name="Russ C."/>
            <person name="Tyler B."/>
            <person name="Panabieres F."/>
            <person name="Shan W."/>
            <person name="Tripathy S."/>
            <person name="Grunwald N."/>
            <person name="Machado M."/>
            <person name="Johnson C.S."/>
            <person name="Arredondo F."/>
            <person name="Hong C."/>
            <person name="Coffey M."/>
            <person name="Young S.K."/>
            <person name="Zeng Q."/>
            <person name="Gargeya S."/>
            <person name="Fitzgerald M."/>
            <person name="Abouelleil A."/>
            <person name="Alvarado L."/>
            <person name="Chapman S.B."/>
            <person name="Gainer-Dewar J."/>
            <person name="Goldberg J."/>
            <person name="Griggs A."/>
            <person name="Gujja S."/>
            <person name="Hansen M."/>
            <person name="Howarth C."/>
            <person name="Imamovic A."/>
            <person name="Ireland A."/>
            <person name="Larimer J."/>
            <person name="McCowan C."/>
            <person name="Murphy C."/>
            <person name="Pearson M."/>
            <person name="Poon T.W."/>
            <person name="Priest M."/>
            <person name="Roberts A."/>
            <person name="Saif S."/>
            <person name="Shea T."/>
            <person name="Sykes S."/>
            <person name="Wortman J."/>
            <person name="Nusbaum C."/>
            <person name="Birren B."/>
        </authorList>
    </citation>
    <scope>NUCLEOTIDE SEQUENCE [LARGE SCALE GENOMIC DNA]</scope>
    <source>
        <strain evidence="2 3">P1569</strain>
    </source>
</reference>
<protein>
    <recommendedName>
        <fullName evidence="1">Integrase catalytic domain-containing protein</fullName>
    </recommendedName>
</protein>
<evidence type="ECO:0000313" key="3">
    <source>
        <dbReference type="Proteomes" id="UP000018721"/>
    </source>
</evidence>
<sequence length="103" mass="11316">MLRDSSVGVFIVRVSPVPRPLGDALPAEKPNEQIHWDFLTMGPATTGDAYVLVVKDDASHYVRLTPTRAATADLTFESLMEWFAAFRVCPAWVSVTGSHSALR</sequence>
<evidence type="ECO:0000313" key="2">
    <source>
        <dbReference type="EMBL" id="ETI29802.1"/>
    </source>
</evidence>
<keyword evidence="3" id="KW-1185">Reference proteome</keyword>